<evidence type="ECO:0000259" key="5">
    <source>
        <dbReference type="PROSITE" id="PS50893"/>
    </source>
</evidence>
<dbReference type="InterPro" id="IPR003593">
    <property type="entry name" value="AAA+_ATPase"/>
</dbReference>
<evidence type="ECO:0000256" key="3">
    <source>
        <dbReference type="ARBA" id="ARBA00022741"/>
    </source>
</evidence>
<dbReference type="PANTHER" id="PTHR42734">
    <property type="entry name" value="METAL TRANSPORT SYSTEM ATP-BINDING PROTEIN TM_0124-RELATED"/>
    <property type="match status" value="1"/>
</dbReference>
<dbReference type="KEGG" id="ahb:bsdtb5_11000"/>
<feature type="domain" description="ABC transporter" evidence="5">
    <location>
        <begin position="28"/>
        <end position="259"/>
    </location>
</feature>
<name>A0A7R7EJA6_9FIRM</name>
<dbReference type="AlphaFoldDB" id="A0A7R7EJA6"/>
<evidence type="ECO:0000313" key="6">
    <source>
        <dbReference type="EMBL" id="BCN29805.1"/>
    </source>
</evidence>
<evidence type="ECO:0000256" key="4">
    <source>
        <dbReference type="ARBA" id="ARBA00022840"/>
    </source>
</evidence>
<dbReference type="Proteomes" id="UP000595897">
    <property type="component" value="Chromosome"/>
</dbReference>
<dbReference type="RefSeq" id="WP_330611951.1">
    <property type="nucleotide sequence ID" value="NZ_AP024169.1"/>
</dbReference>
<dbReference type="SMART" id="SM00382">
    <property type="entry name" value="AAA"/>
    <property type="match status" value="1"/>
</dbReference>
<dbReference type="InterPro" id="IPR003439">
    <property type="entry name" value="ABC_transporter-like_ATP-bd"/>
</dbReference>
<keyword evidence="2" id="KW-0813">Transport</keyword>
<gene>
    <name evidence="6" type="primary">znuC</name>
    <name evidence="6" type="ORF">bsdtb5_11000</name>
</gene>
<evidence type="ECO:0000256" key="2">
    <source>
        <dbReference type="ARBA" id="ARBA00022448"/>
    </source>
</evidence>
<dbReference type="InterPro" id="IPR017871">
    <property type="entry name" value="ABC_transporter-like_CS"/>
</dbReference>
<dbReference type="GO" id="GO:0016887">
    <property type="term" value="F:ATP hydrolysis activity"/>
    <property type="evidence" value="ECO:0007669"/>
    <property type="project" value="InterPro"/>
</dbReference>
<keyword evidence="4 6" id="KW-0067">ATP-binding</keyword>
<organism evidence="6 7">
    <name type="scientific">Anaeromicropila herbilytica</name>
    <dbReference type="NCBI Taxonomy" id="2785025"/>
    <lineage>
        <taxon>Bacteria</taxon>
        <taxon>Bacillati</taxon>
        <taxon>Bacillota</taxon>
        <taxon>Clostridia</taxon>
        <taxon>Lachnospirales</taxon>
        <taxon>Lachnospiraceae</taxon>
        <taxon>Anaeromicropila</taxon>
    </lineage>
</organism>
<dbReference type="InterPro" id="IPR027417">
    <property type="entry name" value="P-loop_NTPase"/>
</dbReference>
<dbReference type="Pfam" id="PF00005">
    <property type="entry name" value="ABC_tran"/>
    <property type="match status" value="1"/>
</dbReference>
<proteinExistence type="inferred from homology"/>
<dbReference type="Gene3D" id="3.40.50.300">
    <property type="entry name" value="P-loop containing nucleotide triphosphate hydrolases"/>
    <property type="match status" value="1"/>
</dbReference>
<keyword evidence="3" id="KW-0547">Nucleotide-binding</keyword>
<dbReference type="PANTHER" id="PTHR42734:SF17">
    <property type="entry name" value="METAL TRANSPORT SYSTEM ATP-BINDING PROTEIN TM_0124-RELATED"/>
    <property type="match status" value="1"/>
</dbReference>
<dbReference type="EMBL" id="AP024169">
    <property type="protein sequence ID" value="BCN29805.1"/>
    <property type="molecule type" value="Genomic_DNA"/>
</dbReference>
<dbReference type="PROSITE" id="PS00211">
    <property type="entry name" value="ABC_TRANSPORTER_1"/>
    <property type="match status" value="1"/>
</dbReference>
<dbReference type="InterPro" id="IPR050153">
    <property type="entry name" value="Metal_Ion_Import_ABC"/>
</dbReference>
<evidence type="ECO:0000256" key="1">
    <source>
        <dbReference type="ARBA" id="ARBA00005417"/>
    </source>
</evidence>
<keyword evidence="7" id="KW-1185">Reference proteome</keyword>
<accession>A0A7R7EJA6</accession>
<sequence length="264" mass="29972">MNQIEKNSMECQTRHKELESNACGLHCIKINHIGVTLGKENILNDVNLHIHCGRLTSIIGKNGAGKSTLLKAILGEIPHEGTIEFKDIKNNVYRDLKIGYVPQHLNIAKNTPTSVYDLVASYISKVPVFFMKSKKTYLKIKEQLKIFEADELIDKAVCDLSGGELQRVLLSIATMNEPNLLILDEPVSGIDQNGMELFYQIIDRLKREYDLAIILVSHDLNYVKQYSDYVVLLDKTIIKEGTADEVFQSNTFYKTFGKLVYMEE</sequence>
<dbReference type="PROSITE" id="PS50893">
    <property type="entry name" value="ABC_TRANSPORTER_2"/>
    <property type="match status" value="1"/>
</dbReference>
<protein>
    <submittedName>
        <fullName evidence="6">Zinc import ATP-binding protein ZnuC</fullName>
    </submittedName>
</protein>
<reference evidence="6" key="1">
    <citation type="submission" date="2020-11" db="EMBL/GenBank/DDBJ databases">
        <title>Draft genome sequencing of a Lachnospiraceae strain isolated from anoxic soil subjected to BSD treatment.</title>
        <authorList>
            <person name="Uek A."/>
            <person name="Tonouchi A."/>
        </authorList>
    </citation>
    <scope>NUCLEOTIDE SEQUENCE [LARGE SCALE GENOMIC DNA]</scope>
    <source>
        <strain evidence="6">TB5</strain>
    </source>
</reference>
<comment type="similarity">
    <text evidence="1">Belongs to the ABC transporter superfamily.</text>
</comment>
<dbReference type="GO" id="GO:0005524">
    <property type="term" value="F:ATP binding"/>
    <property type="evidence" value="ECO:0007669"/>
    <property type="project" value="UniProtKB-KW"/>
</dbReference>
<dbReference type="SUPFAM" id="SSF52540">
    <property type="entry name" value="P-loop containing nucleoside triphosphate hydrolases"/>
    <property type="match status" value="1"/>
</dbReference>
<evidence type="ECO:0000313" key="7">
    <source>
        <dbReference type="Proteomes" id="UP000595897"/>
    </source>
</evidence>